<accession>A0A1A8XYS0</accession>
<evidence type="ECO:0000313" key="2">
    <source>
        <dbReference type="Proteomes" id="UP000199600"/>
    </source>
</evidence>
<dbReference type="RefSeq" id="WP_186411508.1">
    <property type="nucleotide sequence ID" value="NZ_FLQY01000235.1"/>
</dbReference>
<gene>
    <name evidence="1" type="ORF">PROAA_310031</name>
</gene>
<evidence type="ECO:0000313" key="1">
    <source>
        <dbReference type="EMBL" id="SBT09208.1"/>
    </source>
</evidence>
<protein>
    <submittedName>
        <fullName evidence="1">Uncharacterized protein</fullName>
    </submittedName>
</protein>
<name>A0A1A8XYS0_9RHOO</name>
<keyword evidence="2" id="KW-1185">Reference proteome</keyword>
<dbReference type="Proteomes" id="UP000199600">
    <property type="component" value="Unassembled WGS sequence"/>
</dbReference>
<reference evidence="1 2" key="1">
    <citation type="submission" date="2016-06" db="EMBL/GenBank/DDBJ databases">
        <authorList>
            <person name="Kjaerup R.B."/>
            <person name="Dalgaard T.S."/>
            <person name="Juul-Madsen H.R."/>
        </authorList>
    </citation>
    <scope>NUCLEOTIDE SEQUENCE [LARGE SCALE GENOMIC DNA]</scope>
    <source>
        <strain evidence="1">2</strain>
    </source>
</reference>
<dbReference type="EMBL" id="FLQY01000235">
    <property type="protein sequence ID" value="SBT09208.1"/>
    <property type="molecule type" value="Genomic_DNA"/>
</dbReference>
<dbReference type="AlphaFoldDB" id="A0A1A8XYS0"/>
<sequence length="88" mass="9188">MRSVVFKSPHLQRWLAGMAISVFGLSTVAAVVVQIPSSIGISAVGKRPAPVAESTFVDSDCADCGSIESNRVVETHLAPARPAKLAAR</sequence>
<organism evidence="1 2">
    <name type="scientific">Candidatus Propionivibrio aalborgensis</name>
    <dbReference type="NCBI Taxonomy" id="1860101"/>
    <lineage>
        <taxon>Bacteria</taxon>
        <taxon>Pseudomonadati</taxon>
        <taxon>Pseudomonadota</taxon>
        <taxon>Betaproteobacteria</taxon>
        <taxon>Rhodocyclales</taxon>
        <taxon>Rhodocyclaceae</taxon>
        <taxon>Propionivibrio</taxon>
    </lineage>
</organism>
<proteinExistence type="predicted"/>